<comment type="caution">
    <text evidence="2">The sequence shown here is derived from an EMBL/GenBank/DDBJ whole genome shotgun (WGS) entry which is preliminary data.</text>
</comment>
<accession>A0A504YGU7</accession>
<dbReference type="GO" id="GO:0003682">
    <property type="term" value="F:chromatin binding"/>
    <property type="evidence" value="ECO:0007669"/>
    <property type="project" value="TreeGrafter"/>
</dbReference>
<sequence>MPTNHIVLCCVNCSMFQAQQSKKCDKWVCKVCSTKQSLTKVFAEAPANQCRAIVQQLNREFLTRCETKRVPNFDFTHAIGDSSNMNENVGTYGSPSDNPSMFSNNLSDTDGQCYGLSPSQVSSKTYPAESTQFKSKWDAYL</sequence>
<dbReference type="Pfam" id="PF15749">
    <property type="entry name" value="MRNIP"/>
    <property type="match status" value="1"/>
</dbReference>
<dbReference type="Proteomes" id="UP000316759">
    <property type="component" value="Unassembled WGS sequence"/>
</dbReference>
<feature type="domain" description="MRN complex-interacting protein N-terminal" evidence="1">
    <location>
        <begin position="7"/>
        <end position="140"/>
    </location>
</feature>
<dbReference type="GO" id="GO:0007095">
    <property type="term" value="P:mitotic G2 DNA damage checkpoint signaling"/>
    <property type="evidence" value="ECO:0007669"/>
    <property type="project" value="TreeGrafter"/>
</dbReference>
<dbReference type="PANTHER" id="PTHR15863">
    <property type="entry name" value="MRN COMPLEX-INTERACTING PROTEIN"/>
    <property type="match status" value="1"/>
</dbReference>
<dbReference type="GO" id="GO:0005634">
    <property type="term" value="C:nucleus"/>
    <property type="evidence" value="ECO:0007669"/>
    <property type="project" value="TreeGrafter"/>
</dbReference>
<dbReference type="InterPro" id="IPR049472">
    <property type="entry name" value="MRNIP_N"/>
</dbReference>
<evidence type="ECO:0000313" key="3">
    <source>
        <dbReference type="Proteomes" id="UP000316759"/>
    </source>
</evidence>
<name>A0A504YGU7_FASGI</name>
<dbReference type="STRING" id="46835.A0A504YGU7"/>
<organism evidence="2 3">
    <name type="scientific">Fasciola gigantica</name>
    <name type="common">Giant liver fluke</name>
    <dbReference type="NCBI Taxonomy" id="46835"/>
    <lineage>
        <taxon>Eukaryota</taxon>
        <taxon>Metazoa</taxon>
        <taxon>Spiralia</taxon>
        <taxon>Lophotrochozoa</taxon>
        <taxon>Platyhelminthes</taxon>
        <taxon>Trematoda</taxon>
        <taxon>Digenea</taxon>
        <taxon>Plagiorchiida</taxon>
        <taxon>Echinostomata</taxon>
        <taxon>Echinostomatoidea</taxon>
        <taxon>Fasciolidae</taxon>
        <taxon>Fasciola</taxon>
    </lineage>
</organism>
<evidence type="ECO:0000259" key="1">
    <source>
        <dbReference type="Pfam" id="PF15749"/>
    </source>
</evidence>
<dbReference type="InterPro" id="IPR032739">
    <property type="entry name" value="MRNIP"/>
</dbReference>
<dbReference type="OrthoDB" id="5960226at2759"/>
<gene>
    <name evidence="2" type="ORF">FGIG_01890</name>
</gene>
<proteinExistence type="predicted"/>
<protein>
    <recommendedName>
        <fullName evidence="1">MRN complex-interacting protein N-terminal domain-containing protein</fullName>
    </recommendedName>
</protein>
<dbReference type="PANTHER" id="PTHR15863:SF2">
    <property type="entry name" value="MRN COMPLEX-INTERACTING PROTEIN"/>
    <property type="match status" value="1"/>
</dbReference>
<keyword evidence="3" id="KW-1185">Reference proteome</keyword>
<dbReference type="EMBL" id="SUNJ01009473">
    <property type="protein sequence ID" value="TPP60404.1"/>
    <property type="molecule type" value="Genomic_DNA"/>
</dbReference>
<dbReference type="AlphaFoldDB" id="A0A504YGU7"/>
<evidence type="ECO:0000313" key="2">
    <source>
        <dbReference type="EMBL" id="TPP60404.1"/>
    </source>
</evidence>
<reference evidence="2 3" key="1">
    <citation type="submission" date="2019-04" db="EMBL/GenBank/DDBJ databases">
        <title>Annotation for the trematode Fasciola gigantica.</title>
        <authorList>
            <person name="Choi Y.-J."/>
        </authorList>
    </citation>
    <scope>NUCLEOTIDE SEQUENCE [LARGE SCALE GENOMIC DNA]</scope>
    <source>
        <strain evidence="2">Uganda_cow_1</strain>
    </source>
</reference>